<keyword evidence="2" id="KW-0067">ATP-binding</keyword>
<evidence type="ECO:0000259" key="3">
    <source>
        <dbReference type="PROSITE" id="PS50893"/>
    </source>
</evidence>
<evidence type="ECO:0000256" key="1">
    <source>
        <dbReference type="ARBA" id="ARBA00022741"/>
    </source>
</evidence>
<name>X1B7X4_9ZZZZ</name>
<dbReference type="AlphaFoldDB" id="X1B7X4"/>
<proteinExistence type="predicted"/>
<keyword evidence="1" id="KW-0547">Nucleotide-binding</keyword>
<dbReference type="InterPro" id="IPR003593">
    <property type="entry name" value="AAA+_ATPase"/>
</dbReference>
<accession>X1B7X4</accession>
<evidence type="ECO:0000256" key="2">
    <source>
        <dbReference type="ARBA" id="ARBA00022840"/>
    </source>
</evidence>
<dbReference type="GO" id="GO:0016887">
    <property type="term" value="F:ATP hydrolysis activity"/>
    <property type="evidence" value="ECO:0007669"/>
    <property type="project" value="InterPro"/>
</dbReference>
<dbReference type="InterPro" id="IPR003439">
    <property type="entry name" value="ABC_transporter-like_ATP-bd"/>
</dbReference>
<dbReference type="Pfam" id="PF00005">
    <property type="entry name" value="ABC_tran"/>
    <property type="match status" value="1"/>
</dbReference>
<protein>
    <recommendedName>
        <fullName evidence="3">ABC transporter domain-containing protein</fullName>
    </recommendedName>
</protein>
<dbReference type="InterPro" id="IPR013283">
    <property type="entry name" value="RLI1"/>
</dbReference>
<dbReference type="SUPFAM" id="SSF52540">
    <property type="entry name" value="P-loop containing nucleoside triphosphate hydrolases"/>
    <property type="match status" value="1"/>
</dbReference>
<reference evidence="4" key="1">
    <citation type="journal article" date="2014" name="Front. Microbiol.">
        <title>High frequency of phylogenetically diverse reductive dehalogenase-homologous genes in deep subseafloor sedimentary metagenomes.</title>
        <authorList>
            <person name="Kawai M."/>
            <person name="Futagami T."/>
            <person name="Toyoda A."/>
            <person name="Takaki Y."/>
            <person name="Nishi S."/>
            <person name="Hori S."/>
            <person name="Arai W."/>
            <person name="Tsubouchi T."/>
            <person name="Morono Y."/>
            <person name="Uchiyama I."/>
            <person name="Ito T."/>
            <person name="Fujiyama A."/>
            <person name="Inagaki F."/>
            <person name="Takami H."/>
        </authorList>
    </citation>
    <scope>NUCLEOTIDE SEQUENCE</scope>
    <source>
        <strain evidence="4">Expedition CK06-06</strain>
    </source>
</reference>
<comment type="caution">
    <text evidence="4">The sequence shown here is derived from an EMBL/GenBank/DDBJ whole genome shotgun (WGS) entry which is preliminary data.</text>
</comment>
<dbReference type="GO" id="GO:0005524">
    <property type="term" value="F:ATP binding"/>
    <property type="evidence" value="ECO:0007669"/>
    <property type="project" value="UniProtKB-KW"/>
</dbReference>
<evidence type="ECO:0000313" key="4">
    <source>
        <dbReference type="EMBL" id="GAG91215.1"/>
    </source>
</evidence>
<dbReference type="PROSITE" id="PS50893">
    <property type="entry name" value="ABC_TRANSPORTER_2"/>
    <property type="match status" value="1"/>
</dbReference>
<dbReference type="SMART" id="SM00382">
    <property type="entry name" value="AAA"/>
    <property type="match status" value="1"/>
</dbReference>
<feature type="domain" description="ABC transporter" evidence="3">
    <location>
        <begin position="2"/>
        <end position="216"/>
    </location>
</feature>
<dbReference type="Gene3D" id="3.40.50.300">
    <property type="entry name" value="P-loop containing nucleotide triphosphate hydrolases"/>
    <property type="match status" value="1"/>
</dbReference>
<dbReference type="InterPro" id="IPR027417">
    <property type="entry name" value="P-loop_NTPase"/>
</dbReference>
<sequence>MFELFRLPTPKKGKVLGLLGQNGAGKSTALNILLGALQPNLGRYDDPPTWDELHIKFRGSELQTFFANLIAKDIRTVLKPQYVDSLTQLSGTVRENLERADEKDKLDEISSMLGLTTVLDQELALLSGGELQKTAIAAALLRKANLYLFDEPSSFLDVYERMRIARAIRSLLDDNTTIIVVEHDMAVLDYVSDLVSIFYGQPGTYGIVSHPHGVREG</sequence>
<dbReference type="PRINTS" id="PR01868">
    <property type="entry name" value="ABCEFAMILY"/>
</dbReference>
<dbReference type="EMBL" id="BART01024607">
    <property type="protein sequence ID" value="GAG91215.1"/>
    <property type="molecule type" value="Genomic_DNA"/>
</dbReference>
<organism evidence="4">
    <name type="scientific">marine sediment metagenome</name>
    <dbReference type="NCBI Taxonomy" id="412755"/>
    <lineage>
        <taxon>unclassified sequences</taxon>
        <taxon>metagenomes</taxon>
        <taxon>ecological metagenomes</taxon>
    </lineage>
</organism>
<feature type="non-terminal residue" evidence="4">
    <location>
        <position position="217"/>
    </location>
</feature>
<dbReference type="PANTHER" id="PTHR19248">
    <property type="entry name" value="ATP-BINDING TRANSPORT PROTEIN-RELATED"/>
    <property type="match status" value="1"/>
</dbReference>
<gene>
    <name evidence="4" type="ORF">S01H4_44385</name>
</gene>